<accession>A0ABU3CXG1</accession>
<proteinExistence type="predicted"/>
<dbReference type="PANTHER" id="PTHR32182:SF0">
    <property type="entry name" value="DNA REPLICATION AND REPAIR PROTEIN RECF"/>
    <property type="match status" value="1"/>
</dbReference>
<protein>
    <recommendedName>
        <fullName evidence="3">RecF/RecN/SMC N-terminal domain-containing protein</fullName>
    </recommendedName>
</protein>
<evidence type="ECO:0008006" key="3">
    <source>
        <dbReference type="Google" id="ProtNLM"/>
    </source>
</evidence>
<reference evidence="1 2" key="1">
    <citation type="submission" date="2023-09" db="EMBL/GenBank/DDBJ databases">
        <authorList>
            <person name="Rey-Velasco X."/>
        </authorList>
    </citation>
    <scope>NUCLEOTIDE SEQUENCE [LARGE SCALE GENOMIC DNA]</scope>
    <source>
        <strain evidence="1 2">F297</strain>
    </source>
</reference>
<gene>
    <name evidence="1" type="ORF">RM529_12245</name>
</gene>
<evidence type="ECO:0000313" key="1">
    <source>
        <dbReference type="EMBL" id="MDT0650923.1"/>
    </source>
</evidence>
<name>A0ABU3CXG1_9FLAO</name>
<keyword evidence="2" id="KW-1185">Reference proteome</keyword>
<sequence>MSIKIKNISIKGIRGAKESLELPLNGRSILLYGDNGTGKSSISDALEWFYTNRVSHLSSGEIDLKDALRNATLTDEDVSEVSVSYIKGEAFNATKSLFVKRGKLGSEFTNTTEEFGKYLDNSTKENLLLRYQYLRDFIDNTKGDKLKYLSDIIGFSEVTKKKDVLRKSYNSLKTEIKNQNFEAQINTQKEVLIEKIGAAISRKEDLIEVINKKIAPLKTGIEVKEMEDIDSLLEHLKKGTNNKLNEELTFLEKVKATTDTLKSEIEFINTEYDKYYEEFEKIAEDVESIMQTFLAELLKTGDTVLAKKYHKDESCPLCLQPKNIEDLRNEIAGRLKEIEESSKKKALFDKAKQSIGAITVERIKRLDNLLLEKLIKQEDHKAIHAGTTALKEKIEKFQRASVEKVTSGNKIPNKDTVGFQASDFDFQPVIIDRIKEIKIIQEKDNSAVVYSNVSASKDAFIKIKYFEKQRIKLEKQRKTLEIIYNEFIKKQKEGLENFISTFSEKINGFYQYMNPDEPFQEIKIVTIGEDDELNGITIEYEYNGEWVSPPQKYFSESHLNCFGLSFFLASVEAFNDNNDFVLLDDVISSFDTNHRKRFAELIFEKFSKYQIILLTHEYDWFKNFVSPLAKQKNWIINEIKWTEDKGTFLDEKPNDLKERIEQSIAESKIEGLGNPIRIYLEHSLKEICSNLDVKVSFRYNDFNEKRMPDELINALKSRIKDKSKELKEEFPTIERVANSALFGNLLSHDNPFNPKIGDLKAFWSDILALENIFVCDKEDCRRPRVSLKNYDNVAKNVRCGCGQTTYDWK</sequence>
<dbReference type="SUPFAM" id="SSF52540">
    <property type="entry name" value="P-loop containing nucleoside triphosphate hydrolases"/>
    <property type="match status" value="1"/>
</dbReference>
<dbReference type="EMBL" id="JAVRHP010000068">
    <property type="protein sequence ID" value="MDT0650923.1"/>
    <property type="molecule type" value="Genomic_DNA"/>
</dbReference>
<evidence type="ECO:0000313" key="2">
    <source>
        <dbReference type="Proteomes" id="UP001248819"/>
    </source>
</evidence>
<dbReference type="Gene3D" id="3.40.50.300">
    <property type="entry name" value="P-loop containing nucleotide triphosphate hydrolases"/>
    <property type="match status" value="2"/>
</dbReference>
<dbReference type="InterPro" id="IPR027417">
    <property type="entry name" value="P-loop_NTPase"/>
</dbReference>
<dbReference type="PANTHER" id="PTHR32182">
    <property type="entry name" value="DNA REPLICATION AND REPAIR PROTEIN RECF"/>
    <property type="match status" value="1"/>
</dbReference>
<comment type="caution">
    <text evidence="1">The sequence shown here is derived from an EMBL/GenBank/DDBJ whole genome shotgun (WGS) entry which is preliminary data.</text>
</comment>
<dbReference type="Proteomes" id="UP001248819">
    <property type="component" value="Unassembled WGS sequence"/>
</dbReference>
<organism evidence="1 2">
    <name type="scientific">Autumnicola edwardsiae</name>
    <dbReference type="NCBI Taxonomy" id="3075594"/>
    <lineage>
        <taxon>Bacteria</taxon>
        <taxon>Pseudomonadati</taxon>
        <taxon>Bacteroidota</taxon>
        <taxon>Flavobacteriia</taxon>
        <taxon>Flavobacteriales</taxon>
        <taxon>Flavobacteriaceae</taxon>
        <taxon>Autumnicola</taxon>
    </lineage>
</organism>
<dbReference type="RefSeq" id="WP_311485067.1">
    <property type="nucleotide sequence ID" value="NZ_JAVRHP010000068.1"/>
</dbReference>